<dbReference type="AlphaFoldDB" id="A0A9D4IW84"/>
<proteinExistence type="predicted"/>
<organism evidence="1 2">
    <name type="scientific">Dreissena polymorpha</name>
    <name type="common">Zebra mussel</name>
    <name type="synonym">Mytilus polymorpha</name>
    <dbReference type="NCBI Taxonomy" id="45954"/>
    <lineage>
        <taxon>Eukaryota</taxon>
        <taxon>Metazoa</taxon>
        <taxon>Spiralia</taxon>
        <taxon>Lophotrochozoa</taxon>
        <taxon>Mollusca</taxon>
        <taxon>Bivalvia</taxon>
        <taxon>Autobranchia</taxon>
        <taxon>Heteroconchia</taxon>
        <taxon>Euheterodonta</taxon>
        <taxon>Imparidentia</taxon>
        <taxon>Neoheterodontei</taxon>
        <taxon>Myida</taxon>
        <taxon>Dreissenoidea</taxon>
        <taxon>Dreissenidae</taxon>
        <taxon>Dreissena</taxon>
    </lineage>
</organism>
<reference evidence="1" key="1">
    <citation type="journal article" date="2019" name="bioRxiv">
        <title>The Genome of the Zebra Mussel, Dreissena polymorpha: A Resource for Invasive Species Research.</title>
        <authorList>
            <person name="McCartney M.A."/>
            <person name="Auch B."/>
            <person name="Kono T."/>
            <person name="Mallez S."/>
            <person name="Zhang Y."/>
            <person name="Obille A."/>
            <person name="Becker A."/>
            <person name="Abrahante J.E."/>
            <person name="Garbe J."/>
            <person name="Badalamenti J.P."/>
            <person name="Herman A."/>
            <person name="Mangelson H."/>
            <person name="Liachko I."/>
            <person name="Sullivan S."/>
            <person name="Sone E.D."/>
            <person name="Koren S."/>
            <person name="Silverstein K.A.T."/>
            <person name="Beckman K.B."/>
            <person name="Gohl D.M."/>
        </authorList>
    </citation>
    <scope>NUCLEOTIDE SEQUENCE</scope>
    <source>
        <strain evidence="1">Duluth1</strain>
        <tissue evidence="1">Whole animal</tissue>
    </source>
</reference>
<dbReference type="EMBL" id="JAIWYP010000008">
    <property type="protein sequence ID" value="KAH3789125.1"/>
    <property type="molecule type" value="Genomic_DNA"/>
</dbReference>
<comment type="caution">
    <text evidence="1">The sequence shown here is derived from an EMBL/GenBank/DDBJ whole genome shotgun (WGS) entry which is preliminary data.</text>
</comment>
<gene>
    <name evidence="1" type="ORF">DPMN_167296</name>
</gene>
<evidence type="ECO:0000313" key="1">
    <source>
        <dbReference type="EMBL" id="KAH3789125.1"/>
    </source>
</evidence>
<accession>A0A9D4IW84</accession>
<evidence type="ECO:0000313" key="2">
    <source>
        <dbReference type="Proteomes" id="UP000828390"/>
    </source>
</evidence>
<keyword evidence="2" id="KW-1185">Reference proteome</keyword>
<sequence>MQGIPGHIHESRFATEQKARQFLENDIKFDQASTIKIDDASRVKSSNPTKPTILLTLSNSTIMQKAMENLQGNSGVDVQYDYTDRVRRHRKIFGERMLIERQQGNLLERSPRQTHYNDGIYKYSDNTQSIVYIGRRLSYGSRQPTNFSNLHAELSFLALTYNSAKGSALQFLL</sequence>
<reference evidence="1" key="2">
    <citation type="submission" date="2020-11" db="EMBL/GenBank/DDBJ databases">
        <authorList>
            <person name="McCartney M.A."/>
            <person name="Auch B."/>
            <person name="Kono T."/>
            <person name="Mallez S."/>
            <person name="Becker A."/>
            <person name="Gohl D.M."/>
            <person name="Silverstein K.A.T."/>
            <person name="Koren S."/>
            <person name="Bechman K.B."/>
            <person name="Herman A."/>
            <person name="Abrahante J.E."/>
            <person name="Garbe J."/>
        </authorList>
    </citation>
    <scope>NUCLEOTIDE SEQUENCE</scope>
    <source>
        <strain evidence="1">Duluth1</strain>
        <tissue evidence="1">Whole animal</tissue>
    </source>
</reference>
<protein>
    <submittedName>
        <fullName evidence="1">Uncharacterized protein</fullName>
    </submittedName>
</protein>
<dbReference type="Proteomes" id="UP000828390">
    <property type="component" value="Unassembled WGS sequence"/>
</dbReference>
<name>A0A9D4IW84_DREPO</name>